<comment type="catalytic activity">
    <reaction evidence="1">
        <text>ATP + protein L-histidine = ADP + protein N-phospho-L-histidine.</text>
        <dbReference type="EC" id="2.7.13.3"/>
    </reaction>
</comment>
<evidence type="ECO:0000256" key="2">
    <source>
        <dbReference type="ARBA" id="ARBA00012438"/>
    </source>
</evidence>
<keyword evidence="10" id="KW-0732">Signal</keyword>
<dbReference type="InterPro" id="IPR003594">
    <property type="entry name" value="HATPase_dom"/>
</dbReference>
<feature type="signal peptide" evidence="10">
    <location>
        <begin position="1"/>
        <end position="19"/>
    </location>
</feature>
<keyword evidence="5" id="KW-0547">Nucleotide-binding</keyword>
<feature type="chain" id="PRO_5035244646" description="histidine kinase" evidence="10">
    <location>
        <begin position="20"/>
        <end position="580"/>
    </location>
</feature>
<dbReference type="Proteomes" id="UP000462362">
    <property type="component" value="Unassembled WGS sequence"/>
</dbReference>
<evidence type="ECO:0000256" key="8">
    <source>
        <dbReference type="ARBA" id="ARBA00023012"/>
    </source>
</evidence>
<dbReference type="SMART" id="SM00388">
    <property type="entry name" value="HisKA"/>
    <property type="match status" value="1"/>
</dbReference>
<feature type="transmembrane region" description="Helical" evidence="9">
    <location>
        <begin position="301"/>
        <end position="322"/>
    </location>
</feature>
<dbReference type="AlphaFoldDB" id="A0A6I3S5B7"/>
<dbReference type="SMART" id="SM00387">
    <property type="entry name" value="HATPase_c"/>
    <property type="match status" value="1"/>
</dbReference>
<dbReference type="InterPro" id="IPR032834">
    <property type="entry name" value="NatK-like_C"/>
</dbReference>
<dbReference type="Gene3D" id="3.30.565.10">
    <property type="entry name" value="Histidine kinase-like ATPase, C-terminal domain"/>
    <property type="match status" value="1"/>
</dbReference>
<gene>
    <name evidence="12" type="ORF">GMD42_11095</name>
</gene>
<evidence type="ECO:0000256" key="4">
    <source>
        <dbReference type="ARBA" id="ARBA00022679"/>
    </source>
</evidence>
<keyword evidence="9" id="KW-1133">Transmembrane helix</keyword>
<dbReference type="Gene3D" id="1.10.287.130">
    <property type="match status" value="1"/>
</dbReference>
<keyword evidence="7" id="KW-0067">ATP-binding</keyword>
<evidence type="ECO:0000256" key="6">
    <source>
        <dbReference type="ARBA" id="ARBA00022777"/>
    </source>
</evidence>
<keyword evidence="9" id="KW-0472">Membrane</keyword>
<dbReference type="PROSITE" id="PS50109">
    <property type="entry name" value="HIS_KIN"/>
    <property type="match status" value="1"/>
</dbReference>
<feature type="domain" description="Histidine kinase" evidence="11">
    <location>
        <begin position="369"/>
        <end position="580"/>
    </location>
</feature>
<dbReference type="Pfam" id="PF00512">
    <property type="entry name" value="HisKA"/>
    <property type="match status" value="1"/>
</dbReference>
<dbReference type="InterPro" id="IPR003661">
    <property type="entry name" value="HisK_dim/P_dom"/>
</dbReference>
<keyword evidence="3" id="KW-0597">Phosphoprotein</keyword>
<sequence length="580" mass="65235">MNIKLLFIPLLLFSSQLYAETIHLGILNTSGNEAENVLYAETASVLKDKLKPRNVEVSTYDLPGLEKAIATGKLDFFISNPGFYVSSRQKLDTTALASQSNQFFRRPDRALGSVFVVPQQNGNNFSLRDLKGKSVCAVAPNAYGGLYIALGELNRRGFDPDKFFSSIHYSGYPMPKVLEDLKAGKCEAAIVRTCLLEELSSSGQIKGNEFRVIEPRPTSSKEYCIRSSDLYPGWVFAATKNTSEALRKETTKILFSLPAIQGNEWSVPRNFADLDNLYKNLKVGHYEYLRNWDWKEFIRNYWSFILIVFVVMIAVFLHNLILKQQVERKTERLRQTMKEKMAEHQAAVSANRHLHDMEKINLVGMLSSMIAHELRQPLTVIRNYSEGLRDILHSQDYDAKLLEEALKVVDEQSIRASSIIEHMRGLIKGKESKVREVDLNSSVPSILETYKELGGKYEVNLVASDNAPVYVRIDPTQFEIVLLNLLNNASEAITQQETKPIITLEISGENGEAAVTVANEGFLEHEECFNNLFAVKNSTKVNGLGLGLAIAARVVERWGGQLSIRQHNKEVIACILLPSL</sequence>
<name>A0A6I3S5B7_9BURK</name>
<dbReference type="CDD" id="cd00082">
    <property type="entry name" value="HisKA"/>
    <property type="match status" value="1"/>
</dbReference>
<evidence type="ECO:0000256" key="5">
    <source>
        <dbReference type="ARBA" id="ARBA00022741"/>
    </source>
</evidence>
<dbReference type="InterPro" id="IPR036890">
    <property type="entry name" value="HATPase_C_sf"/>
</dbReference>
<dbReference type="InterPro" id="IPR036097">
    <property type="entry name" value="HisK_dim/P_sf"/>
</dbReference>
<evidence type="ECO:0000313" key="13">
    <source>
        <dbReference type="Proteomes" id="UP000462362"/>
    </source>
</evidence>
<dbReference type="GO" id="GO:0005524">
    <property type="term" value="F:ATP binding"/>
    <property type="evidence" value="ECO:0007669"/>
    <property type="project" value="UniProtKB-KW"/>
</dbReference>
<comment type="caution">
    <text evidence="12">The sequence shown here is derived from an EMBL/GenBank/DDBJ whole genome shotgun (WGS) entry which is preliminary data.</text>
</comment>
<protein>
    <recommendedName>
        <fullName evidence="2">histidine kinase</fullName>
        <ecNumber evidence="2">2.7.13.3</ecNumber>
    </recommendedName>
</protein>
<dbReference type="SUPFAM" id="SSF53850">
    <property type="entry name" value="Periplasmic binding protein-like II"/>
    <property type="match status" value="1"/>
</dbReference>
<dbReference type="SUPFAM" id="SSF47384">
    <property type="entry name" value="Homodimeric domain of signal transducing histidine kinase"/>
    <property type="match status" value="1"/>
</dbReference>
<keyword evidence="8" id="KW-0902">Two-component regulatory system</keyword>
<keyword evidence="6" id="KW-0418">Kinase</keyword>
<evidence type="ECO:0000256" key="3">
    <source>
        <dbReference type="ARBA" id="ARBA00022553"/>
    </source>
</evidence>
<accession>A0A6I3S5B7</accession>
<dbReference type="Pfam" id="PF12974">
    <property type="entry name" value="Phosphonate-bd"/>
    <property type="match status" value="1"/>
</dbReference>
<evidence type="ECO:0000256" key="9">
    <source>
        <dbReference type="SAM" id="Phobius"/>
    </source>
</evidence>
<keyword evidence="9" id="KW-0812">Transmembrane</keyword>
<reference evidence="12 13" key="1">
    <citation type="journal article" date="2019" name="Nat. Med.">
        <title>A library of human gut bacterial isolates paired with longitudinal multiomics data enables mechanistic microbiome research.</title>
        <authorList>
            <person name="Poyet M."/>
            <person name="Groussin M."/>
            <person name="Gibbons S.M."/>
            <person name="Avila-Pacheco J."/>
            <person name="Jiang X."/>
            <person name="Kearney S.M."/>
            <person name="Perrotta A.R."/>
            <person name="Berdy B."/>
            <person name="Zhao S."/>
            <person name="Lieberman T.D."/>
            <person name="Swanson P.K."/>
            <person name="Smith M."/>
            <person name="Roesemann S."/>
            <person name="Alexander J.E."/>
            <person name="Rich S.A."/>
            <person name="Livny J."/>
            <person name="Vlamakis H."/>
            <person name="Clish C."/>
            <person name="Bullock K."/>
            <person name="Deik A."/>
            <person name="Scott J."/>
            <person name="Pierce K.A."/>
            <person name="Xavier R.J."/>
            <person name="Alm E.J."/>
        </authorList>
    </citation>
    <scope>NUCLEOTIDE SEQUENCE [LARGE SCALE GENOMIC DNA]</scope>
    <source>
        <strain evidence="12 13">BIOML-A2</strain>
    </source>
</reference>
<evidence type="ECO:0000256" key="7">
    <source>
        <dbReference type="ARBA" id="ARBA00022840"/>
    </source>
</evidence>
<evidence type="ECO:0000256" key="1">
    <source>
        <dbReference type="ARBA" id="ARBA00000085"/>
    </source>
</evidence>
<dbReference type="InterPro" id="IPR005467">
    <property type="entry name" value="His_kinase_dom"/>
</dbReference>
<dbReference type="PANTHER" id="PTHR43065:SF10">
    <property type="entry name" value="PEROXIDE STRESS-ACTIVATED HISTIDINE KINASE MAK3"/>
    <property type="match status" value="1"/>
</dbReference>
<dbReference type="EMBL" id="WNCL01000048">
    <property type="protein sequence ID" value="MTU44133.1"/>
    <property type="molecule type" value="Genomic_DNA"/>
</dbReference>
<dbReference type="RefSeq" id="WP_155165895.1">
    <property type="nucleotide sequence ID" value="NZ_CAUABC010000063.1"/>
</dbReference>
<dbReference type="GO" id="GO:0000155">
    <property type="term" value="F:phosphorelay sensor kinase activity"/>
    <property type="evidence" value="ECO:0007669"/>
    <property type="project" value="InterPro"/>
</dbReference>
<proteinExistence type="predicted"/>
<dbReference type="Gene3D" id="3.40.190.10">
    <property type="entry name" value="Periplasmic binding protein-like II"/>
    <property type="match status" value="1"/>
</dbReference>
<keyword evidence="4" id="KW-0808">Transferase</keyword>
<organism evidence="12 13">
    <name type="scientific">Parasutterella excrementihominis</name>
    <dbReference type="NCBI Taxonomy" id="487175"/>
    <lineage>
        <taxon>Bacteria</taxon>
        <taxon>Pseudomonadati</taxon>
        <taxon>Pseudomonadota</taxon>
        <taxon>Betaproteobacteria</taxon>
        <taxon>Burkholderiales</taxon>
        <taxon>Sutterellaceae</taxon>
        <taxon>Parasutterella</taxon>
    </lineage>
</organism>
<dbReference type="EC" id="2.7.13.3" evidence="2"/>
<dbReference type="PANTHER" id="PTHR43065">
    <property type="entry name" value="SENSOR HISTIDINE KINASE"/>
    <property type="match status" value="1"/>
</dbReference>
<evidence type="ECO:0000259" key="11">
    <source>
        <dbReference type="PROSITE" id="PS50109"/>
    </source>
</evidence>
<dbReference type="Pfam" id="PF14501">
    <property type="entry name" value="HATPase_c_5"/>
    <property type="match status" value="1"/>
</dbReference>
<evidence type="ECO:0000256" key="10">
    <source>
        <dbReference type="SAM" id="SignalP"/>
    </source>
</evidence>
<evidence type="ECO:0000313" key="12">
    <source>
        <dbReference type="EMBL" id="MTU44133.1"/>
    </source>
</evidence>
<dbReference type="SUPFAM" id="SSF55874">
    <property type="entry name" value="ATPase domain of HSP90 chaperone/DNA topoisomerase II/histidine kinase"/>
    <property type="match status" value="1"/>
</dbReference>